<reference evidence="1" key="1">
    <citation type="submission" date="2014-11" db="EMBL/GenBank/DDBJ databases">
        <authorList>
            <person name="Amaro Gonzalez C."/>
        </authorList>
    </citation>
    <scope>NUCLEOTIDE SEQUENCE</scope>
</reference>
<reference evidence="1" key="2">
    <citation type="journal article" date="2015" name="Fish Shellfish Immunol.">
        <title>Early steps in the European eel (Anguilla anguilla)-Vibrio vulnificus interaction in the gills: Role of the RtxA13 toxin.</title>
        <authorList>
            <person name="Callol A."/>
            <person name="Pajuelo D."/>
            <person name="Ebbesson L."/>
            <person name="Teles M."/>
            <person name="MacKenzie S."/>
            <person name="Amaro C."/>
        </authorList>
    </citation>
    <scope>NUCLEOTIDE SEQUENCE</scope>
</reference>
<name>A0A0E9QTY0_ANGAN</name>
<sequence>MNSDRNANGFQQLRLLLS</sequence>
<evidence type="ECO:0000313" key="1">
    <source>
        <dbReference type="EMBL" id="JAH20426.1"/>
    </source>
</evidence>
<protein>
    <submittedName>
        <fullName evidence="1">Uncharacterized protein</fullName>
    </submittedName>
</protein>
<organism evidence="1">
    <name type="scientific">Anguilla anguilla</name>
    <name type="common">European freshwater eel</name>
    <name type="synonym">Muraena anguilla</name>
    <dbReference type="NCBI Taxonomy" id="7936"/>
    <lineage>
        <taxon>Eukaryota</taxon>
        <taxon>Metazoa</taxon>
        <taxon>Chordata</taxon>
        <taxon>Craniata</taxon>
        <taxon>Vertebrata</taxon>
        <taxon>Euteleostomi</taxon>
        <taxon>Actinopterygii</taxon>
        <taxon>Neopterygii</taxon>
        <taxon>Teleostei</taxon>
        <taxon>Anguilliformes</taxon>
        <taxon>Anguillidae</taxon>
        <taxon>Anguilla</taxon>
    </lineage>
</organism>
<proteinExistence type="predicted"/>
<dbReference type="AlphaFoldDB" id="A0A0E9QTY0"/>
<accession>A0A0E9QTY0</accession>
<dbReference type="EMBL" id="GBXM01088151">
    <property type="protein sequence ID" value="JAH20426.1"/>
    <property type="molecule type" value="Transcribed_RNA"/>
</dbReference>